<evidence type="ECO:0000313" key="1">
    <source>
        <dbReference type="EMBL" id="XCD29841.1"/>
    </source>
</evidence>
<accession>A0AAU8BX79</accession>
<proteinExistence type="predicted"/>
<organism evidence="1">
    <name type="scientific">Salmonella phage PMBT29</name>
    <dbReference type="NCBI Taxonomy" id="3137286"/>
    <lineage>
        <taxon>Viruses</taxon>
    </lineage>
</organism>
<name>A0AAU8BX79_9VIRU</name>
<sequence>MPISLDYVRVGVSSGPPDENESHYRPVLSRLIVTAWYHYTP</sequence>
<protein>
    <submittedName>
        <fullName evidence="1">Uncharacterized protein</fullName>
    </submittedName>
</protein>
<dbReference type="EMBL" id="PP554579">
    <property type="protein sequence ID" value="XCD29841.1"/>
    <property type="molecule type" value="Genomic_DNA"/>
</dbReference>
<reference evidence="1" key="1">
    <citation type="submission" date="2024-03" db="EMBL/GenBank/DDBJ databases">
        <title>This phage originates from the Bacteriophage catalogue of the Bacteriophage Competence Centre, Department of Microbiology und Biotechnology, Max Rubner-Institut, Kiel, Germany.</title>
        <authorList>
            <person name="Sprotte S."/>
            <person name="Brinks E."/>
        </authorList>
    </citation>
    <scope>NUCLEOTIDE SEQUENCE</scope>
</reference>